<dbReference type="GO" id="GO:0008168">
    <property type="term" value="F:methyltransferase activity"/>
    <property type="evidence" value="ECO:0007669"/>
    <property type="project" value="UniProtKB-KW"/>
</dbReference>
<dbReference type="EMBL" id="SNXS01000002">
    <property type="protein sequence ID" value="TDP72706.1"/>
    <property type="molecule type" value="Genomic_DNA"/>
</dbReference>
<dbReference type="Pfam" id="PF13649">
    <property type="entry name" value="Methyltransf_25"/>
    <property type="match status" value="1"/>
</dbReference>
<proteinExistence type="predicted"/>
<dbReference type="InterPro" id="IPR041698">
    <property type="entry name" value="Methyltransf_25"/>
</dbReference>
<reference evidence="5 6" key="1">
    <citation type="submission" date="2019-03" db="EMBL/GenBank/DDBJ databases">
        <title>Genomic Encyclopedia of Type Strains, Phase IV (KMG-IV): sequencing the most valuable type-strain genomes for metagenomic binning, comparative biology and taxonomic classification.</title>
        <authorList>
            <person name="Goeker M."/>
        </authorList>
    </citation>
    <scope>NUCLEOTIDE SEQUENCE [LARGE SCALE GENOMIC DNA]</scope>
    <source>
        <strain evidence="5 6">DSM 16998</strain>
    </source>
</reference>
<keyword evidence="2 5" id="KW-0808">Transferase</keyword>
<dbReference type="PANTHER" id="PTHR43464:SF19">
    <property type="entry name" value="UBIQUINONE BIOSYNTHESIS O-METHYLTRANSFERASE, MITOCHONDRIAL"/>
    <property type="match status" value="1"/>
</dbReference>
<evidence type="ECO:0000313" key="6">
    <source>
        <dbReference type="Proteomes" id="UP000295361"/>
    </source>
</evidence>
<evidence type="ECO:0000256" key="2">
    <source>
        <dbReference type="ARBA" id="ARBA00022679"/>
    </source>
</evidence>
<evidence type="ECO:0000256" key="1">
    <source>
        <dbReference type="ARBA" id="ARBA00022603"/>
    </source>
</evidence>
<dbReference type="SUPFAM" id="SSF53335">
    <property type="entry name" value="S-adenosyl-L-methionine-dependent methyltransferases"/>
    <property type="match status" value="1"/>
</dbReference>
<feature type="domain" description="Methyltransferase" evidence="4">
    <location>
        <begin position="48"/>
        <end position="139"/>
    </location>
</feature>
<keyword evidence="6" id="KW-1185">Reference proteome</keyword>
<dbReference type="InterPro" id="IPR029063">
    <property type="entry name" value="SAM-dependent_MTases_sf"/>
</dbReference>
<evidence type="ECO:0000259" key="4">
    <source>
        <dbReference type="Pfam" id="PF13649"/>
    </source>
</evidence>
<sequence>MIRNLILMCEYRRSGVKPHEPNAEMDNDDSWLQPWLPLMARHSAGRPILELGCGSGRDTATLLAHGLDVVALDLSEEAVAEARLRAPSARIHRQDLQAPFPPEAEGCSVVLASLSLHYFSWPDTLALARRIHQWLPPGGLLVCRLNSTRDVHYGAVGHPEIAPRYYLVDGFPKRFFDADDVTLMFAEGWSTLSCKEGVIGRYEHPKWAWEVVLQRLA</sequence>
<dbReference type="Gene3D" id="3.40.50.150">
    <property type="entry name" value="Vaccinia Virus protein VP39"/>
    <property type="match status" value="1"/>
</dbReference>
<dbReference type="GO" id="GO:0032259">
    <property type="term" value="P:methylation"/>
    <property type="evidence" value="ECO:0007669"/>
    <property type="project" value="UniProtKB-KW"/>
</dbReference>
<dbReference type="Proteomes" id="UP000295361">
    <property type="component" value="Unassembled WGS sequence"/>
</dbReference>
<dbReference type="AlphaFoldDB" id="A0A4R6QNX7"/>
<comment type="caution">
    <text evidence="5">The sequence shown here is derived from an EMBL/GenBank/DDBJ whole genome shotgun (WGS) entry which is preliminary data.</text>
</comment>
<dbReference type="PANTHER" id="PTHR43464">
    <property type="entry name" value="METHYLTRANSFERASE"/>
    <property type="match status" value="1"/>
</dbReference>
<name>A0A4R6QNX7_9BURK</name>
<organism evidence="5 6">
    <name type="scientific">Roseateles toxinivorans</name>
    <dbReference type="NCBI Taxonomy" id="270368"/>
    <lineage>
        <taxon>Bacteria</taxon>
        <taxon>Pseudomonadati</taxon>
        <taxon>Pseudomonadota</taxon>
        <taxon>Betaproteobacteria</taxon>
        <taxon>Burkholderiales</taxon>
        <taxon>Sphaerotilaceae</taxon>
        <taxon>Roseateles</taxon>
    </lineage>
</organism>
<dbReference type="CDD" id="cd02440">
    <property type="entry name" value="AdoMet_MTases"/>
    <property type="match status" value="1"/>
</dbReference>
<keyword evidence="3" id="KW-0949">S-adenosyl-L-methionine</keyword>
<keyword evidence="1 5" id="KW-0489">Methyltransferase</keyword>
<gene>
    <name evidence="5" type="ORF">DES47_102451</name>
</gene>
<accession>A0A4R6QNX7</accession>
<protein>
    <submittedName>
        <fullName evidence="5">Methyltransferase family protein</fullName>
    </submittedName>
</protein>
<evidence type="ECO:0000313" key="5">
    <source>
        <dbReference type="EMBL" id="TDP72706.1"/>
    </source>
</evidence>
<dbReference type="InParanoid" id="A0A4R6QNX7"/>
<evidence type="ECO:0000256" key="3">
    <source>
        <dbReference type="ARBA" id="ARBA00022691"/>
    </source>
</evidence>